<dbReference type="InterPro" id="IPR036412">
    <property type="entry name" value="HAD-like_sf"/>
</dbReference>
<dbReference type="PANTHER" id="PTHR18901:SF38">
    <property type="entry name" value="PSEUDOURIDINE-5'-PHOSPHATASE"/>
    <property type="match status" value="1"/>
</dbReference>
<proteinExistence type="predicted"/>
<dbReference type="GO" id="GO:0016791">
    <property type="term" value="F:phosphatase activity"/>
    <property type="evidence" value="ECO:0007669"/>
    <property type="project" value="TreeGrafter"/>
</dbReference>
<dbReference type="NCBIfam" id="TIGR01509">
    <property type="entry name" value="HAD-SF-IA-v3"/>
    <property type="match status" value="1"/>
</dbReference>
<dbReference type="Pfam" id="PF00702">
    <property type="entry name" value="Hydrolase"/>
    <property type="match status" value="1"/>
</dbReference>
<gene>
    <name evidence="1" type="ORF">H9841_05715</name>
</gene>
<dbReference type="SFLD" id="SFLDS00003">
    <property type="entry name" value="Haloacid_Dehalogenase"/>
    <property type="match status" value="1"/>
</dbReference>
<comment type="caution">
    <text evidence="1">The sequence shown here is derived from an EMBL/GenBank/DDBJ whole genome shotgun (WGS) entry which is preliminary data.</text>
</comment>
<reference evidence="1" key="1">
    <citation type="journal article" date="2021" name="PeerJ">
        <title>Extensive microbial diversity within the chicken gut microbiome revealed by metagenomics and culture.</title>
        <authorList>
            <person name="Gilroy R."/>
            <person name="Ravi A."/>
            <person name="Getino M."/>
            <person name="Pursley I."/>
            <person name="Horton D.L."/>
            <person name="Alikhan N.F."/>
            <person name="Baker D."/>
            <person name="Gharbi K."/>
            <person name="Hall N."/>
            <person name="Watson M."/>
            <person name="Adriaenssens E.M."/>
            <person name="Foster-Nyarko E."/>
            <person name="Jarju S."/>
            <person name="Secka A."/>
            <person name="Antonio M."/>
            <person name="Oren A."/>
            <person name="Chaudhuri R.R."/>
            <person name="La Ragione R."/>
            <person name="Hildebrand F."/>
            <person name="Pallen M.J."/>
        </authorList>
    </citation>
    <scope>NUCLEOTIDE SEQUENCE</scope>
    <source>
        <strain evidence="1">ChiBcec16_6824</strain>
    </source>
</reference>
<dbReference type="EMBL" id="DXDX01000106">
    <property type="protein sequence ID" value="HIY21378.1"/>
    <property type="molecule type" value="Genomic_DNA"/>
</dbReference>
<dbReference type="AlphaFoldDB" id="A0A9D2BZ22"/>
<evidence type="ECO:0000313" key="1">
    <source>
        <dbReference type="EMBL" id="HIY21378.1"/>
    </source>
</evidence>
<dbReference type="InterPro" id="IPR023198">
    <property type="entry name" value="PGP-like_dom2"/>
</dbReference>
<dbReference type="SFLD" id="SFLDG01129">
    <property type="entry name" value="C1.5:_HAD__Beta-PGM__Phosphata"/>
    <property type="match status" value="1"/>
</dbReference>
<protein>
    <submittedName>
        <fullName evidence="1">HAD family phosphatase</fullName>
    </submittedName>
</protein>
<dbReference type="Gene3D" id="3.40.50.1000">
    <property type="entry name" value="HAD superfamily/HAD-like"/>
    <property type="match status" value="1"/>
</dbReference>
<dbReference type="InterPro" id="IPR023214">
    <property type="entry name" value="HAD_sf"/>
</dbReference>
<dbReference type="Gene3D" id="1.10.150.240">
    <property type="entry name" value="Putative phosphatase, domain 2"/>
    <property type="match status" value="1"/>
</dbReference>
<reference evidence="1" key="2">
    <citation type="submission" date="2021-04" db="EMBL/GenBank/DDBJ databases">
        <authorList>
            <person name="Gilroy R."/>
        </authorList>
    </citation>
    <scope>NUCLEOTIDE SEQUENCE</scope>
    <source>
        <strain evidence="1">ChiBcec16_6824</strain>
    </source>
</reference>
<accession>A0A9D2BZ22</accession>
<sequence length="212" mass="23432">MDKRFCIFDMDGTLVDSMPFWKALGRDYLKALGLHPTAEQLAPIGPMTMLEAAEYLMELFHIPGPPERIIEEMEEVMEHHYRTDVPLKPGVREYLERLKASGARLCVATATAEPLSHACLTRLGVDGLFEFILSCETLGVGKSRPDVYLEAARRLGAEPGEIAVFEDALYAARTAKEAGFYTVAVAEPAYAGDWAALSALAHETITDWRNAL</sequence>
<dbReference type="InterPro" id="IPR006439">
    <property type="entry name" value="HAD-SF_hydro_IA"/>
</dbReference>
<dbReference type="PANTHER" id="PTHR18901">
    <property type="entry name" value="2-DEOXYGLUCOSE-6-PHOSPHATE PHOSPHATASE 2"/>
    <property type="match status" value="1"/>
</dbReference>
<dbReference type="Proteomes" id="UP000823868">
    <property type="component" value="Unassembled WGS sequence"/>
</dbReference>
<dbReference type="CDD" id="cd07505">
    <property type="entry name" value="HAD_BPGM-like"/>
    <property type="match status" value="1"/>
</dbReference>
<dbReference type="SUPFAM" id="SSF56784">
    <property type="entry name" value="HAD-like"/>
    <property type="match status" value="1"/>
</dbReference>
<evidence type="ECO:0000313" key="2">
    <source>
        <dbReference type="Proteomes" id="UP000823868"/>
    </source>
</evidence>
<dbReference type="PRINTS" id="PR00413">
    <property type="entry name" value="HADHALOGNASE"/>
</dbReference>
<name>A0A9D2BZ22_9FIRM</name>
<organism evidence="1 2">
    <name type="scientific">Candidatus Flavonifractor merdigallinarum</name>
    <dbReference type="NCBI Taxonomy" id="2838589"/>
    <lineage>
        <taxon>Bacteria</taxon>
        <taxon>Bacillati</taxon>
        <taxon>Bacillota</taxon>
        <taxon>Clostridia</taxon>
        <taxon>Eubacteriales</taxon>
        <taxon>Oscillospiraceae</taxon>
        <taxon>Flavonifractor</taxon>
    </lineage>
</organism>